<dbReference type="AlphaFoldDB" id="A0A8W8IV20"/>
<evidence type="ECO:0008006" key="11">
    <source>
        <dbReference type="Google" id="ProtNLM"/>
    </source>
</evidence>
<dbReference type="PANTHER" id="PTHR14453">
    <property type="entry name" value="PARP/ZINC FINGER CCCH TYPE DOMAIN CONTAINING PROTEIN"/>
    <property type="match status" value="1"/>
</dbReference>
<dbReference type="PANTHER" id="PTHR14453:SF70">
    <property type="entry name" value="PROTEIN MONO-ADP-RIBOSYLTRANSFERASE PARP9"/>
    <property type="match status" value="1"/>
</dbReference>
<comment type="subcellular location">
    <subcellularLocation>
        <location evidence="1">Nucleus</location>
    </subcellularLocation>
</comment>
<dbReference type="Pfam" id="PF01661">
    <property type="entry name" value="Macro"/>
    <property type="match status" value="2"/>
</dbReference>
<dbReference type="Gene3D" id="3.40.220.10">
    <property type="entry name" value="Leucine Aminopeptidase, subunit E, domain 1"/>
    <property type="match status" value="2"/>
</dbReference>
<keyword evidence="10" id="KW-1185">Reference proteome</keyword>
<dbReference type="PROSITE" id="PS51154">
    <property type="entry name" value="MACRO"/>
    <property type="match status" value="2"/>
</dbReference>
<dbReference type="SMART" id="SM00360">
    <property type="entry name" value="RRM"/>
    <property type="match status" value="2"/>
</dbReference>
<dbReference type="GO" id="GO:0003723">
    <property type="term" value="F:RNA binding"/>
    <property type="evidence" value="ECO:0007669"/>
    <property type="project" value="UniProtKB-UniRule"/>
</dbReference>
<dbReference type="SUPFAM" id="SSF52949">
    <property type="entry name" value="Macro domain-like"/>
    <property type="match status" value="2"/>
</dbReference>
<dbReference type="InterPro" id="IPR035979">
    <property type="entry name" value="RBD_domain_sf"/>
</dbReference>
<dbReference type="OMA" id="CEKYSPA"/>
<dbReference type="GO" id="GO:0003950">
    <property type="term" value="F:NAD+ poly-ADP-ribosyltransferase activity"/>
    <property type="evidence" value="ECO:0007669"/>
    <property type="project" value="TreeGrafter"/>
</dbReference>
<feature type="domain" description="Macro" evidence="8">
    <location>
        <begin position="789"/>
        <end position="973"/>
    </location>
</feature>
<dbReference type="Gene3D" id="3.30.70.330">
    <property type="match status" value="1"/>
</dbReference>
<dbReference type="SUPFAM" id="SSF54928">
    <property type="entry name" value="RNA-binding domain, RBD"/>
    <property type="match status" value="1"/>
</dbReference>
<feature type="domain" description="RRM" evidence="7">
    <location>
        <begin position="261"/>
        <end position="337"/>
    </location>
</feature>
<sequence>MEELEREEDNYKYVSKLLHSTVSSLCNHQKTMAVSDSDFYTSNESKNEAQVCDEKSFFSRSESTPFAKEEIRDLFLDNSEKVEKLKEKDDQDIYVPKFFIPLISNRSIVHVVDKEYANVESVNEAQVCVGESFLSKPECLDSESKVMGSMEIERSIASASVSNRLIHSMDVQKYDHNDLSLWEMDKALVTGFHPITTQETLINFIAPAAGVEIIYLVRGVQRDAAILVFADKPDFAKMSKKCKERTLEGYTLFAQMVEKCRTIYVKGINKSITYDLVENFFCNKRKSGGGDVEKVNYHPEDGYCIVYFENSSDARNVAAQEKFTINVKEVQAEMFYPCLGLSQKPTNWEGMPCVLYESNVYVIKFVQTCLPAFIQINEALLKKFVRIKWPKSKSDFGVKLQCTVVLDVENAKGIMKNWKEEAMAEMDRHMKQFVYQLHSILPQAWSSFLARFKAVNIDDQVKVTVYFEKKNHRAIVTGYEENSEALTRTILDLIKTEESKIKNQSQRIMKNIHLDFHQCLKLRNAHCGKKLDFLDIYFKININKKEVNLTGKPTRVNKAVIKMHEYLMNTKSKSLIISKGRYKIMKEVKELFIAEMKAKGNKAVWNMTEDKVEMTSSNSEMADEALEIFKEFIPEERIKMKDLVKILTMHDWQTCEKELKHKHNERLNISSSSSEVCVTATKEIFENVCKQIEHVMKICFEKCHIDHRVVKLSKQQFRQLQCFGQNKISQITNAIQKCNSEKGREAMKKVEREELCISSNKEELQYIKELKEVESFKGMRRTSHYSPLIIAECELQCDDKKFYVMKGDVTKLKVDVIVSAANGDLDHCGGLALAISRAGGKAIQEESRRYIMSYGTVPDGEAILAQPGELPCKMLIHAVGPKWSGGSLDEEYLLSAAIFKCLELTDKYKYSSIAIPALSAGYFGCPAEKSAMSILRAIELYMKYVFSSIKEIYFCDVDDIIVKEFVKCLKKKFGLQVKELSGVEHVQQSPVQYAYSDLEEDTPRRIRSKSDYSNCEIKVISGNLAKMKFDVIVSSTDKSLNLTLGATSKSLLRAGGESLQEECTMKYKNGVQPGEVAMIKGGNLHCKQVYYGAIKKWDHNKGDALIKFAKFVDNCLQFAHNNWMSSMAFPALGTGRLGYPPALAAKTMFKCCRYFLRHNSLTTLKEITIVVYHEDIETFQIFRSVLSSEDMKRRTETSS</sequence>
<evidence type="ECO:0000256" key="5">
    <source>
        <dbReference type="ARBA" id="ARBA00023242"/>
    </source>
</evidence>
<dbReference type="InterPro" id="IPR043472">
    <property type="entry name" value="Macro_dom-like"/>
</dbReference>
<keyword evidence="4" id="KW-0520">NAD</keyword>
<evidence type="ECO:0000256" key="3">
    <source>
        <dbReference type="ARBA" id="ARBA00022679"/>
    </source>
</evidence>
<keyword evidence="6" id="KW-0694">RNA-binding</keyword>
<dbReference type="GO" id="GO:1990404">
    <property type="term" value="F:NAD+-protein mono-ADP-ribosyltransferase activity"/>
    <property type="evidence" value="ECO:0007669"/>
    <property type="project" value="TreeGrafter"/>
</dbReference>
<dbReference type="InterPro" id="IPR002589">
    <property type="entry name" value="Macro_dom"/>
</dbReference>
<evidence type="ECO:0000256" key="6">
    <source>
        <dbReference type="PROSITE-ProRule" id="PRU00176"/>
    </source>
</evidence>
<name>A0A8W8IV20_MAGGI</name>
<dbReference type="GO" id="GO:0070212">
    <property type="term" value="P:protein poly-ADP-ribosylation"/>
    <property type="evidence" value="ECO:0007669"/>
    <property type="project" value="TreeGrafter"/>
</dbReference>
<accession>A0A8W8IV20</accession>
<dbReference type="InterPro" id="IPR052056">
    <property type="entry name" value="Mono-ARTD/PARP"/>
</dbReference>
<dbReference type="Proteomes" id="UP000005408">
    <property type="component" value="Unassembled WGS sequence"/>
</dbReference>
<dbReference type="GO" id="GO:0003714">
    <property type="term" value="F:transcription corepressor activity"/>
    <property type="evidence" value="ECO:0007669"/>
    <property type="project" value="TreeGrafter"/>
</dbReference>
<dbReference type="GO" id="GO:0060335">
    <property type="term" value="P:positive regulation of type II interferon-mediated signaling pathway"/>
    <property type="evidence" value="ECO:0007669"/>
    <property type="project" value="TreeGrafter"/>
</dbReference>
<dbReference type="GO" id="GO:0010629">
    <property type="term" value="P:negative regulation of gene expression"/>
    <property type="evidence" value="ECO:0007669"/>
    <property type="project" value="TreeGrafter"/>
</dbReference>
<keyword evidence="3" id="KW-0808">Transferase</keyword>
<evidence type="ECO:0000259" key="7">
    <source>
        <dbReference type="PROSITE" id="PS50102"/>
    </source>
</evidence>
<dbReference type="Pfam" id="PF23085">
    <property type="entry name" value="RRM_PARP14_3"/>
    <property type="match status" value="1"/>
</dbReference>
<dbReference type="GO" id="GO:0044389">
    <property type="term" value="F:ubiquitin-like protein ligase binding"/>
    <property type="evidence" value="ECO:0007669"/>
    <property type="project" value="TreeGrafter"/>
</dbReference>
<evidence type="ECO:0000313" key="10">
    <source>
        <dbReference type="Proteomes" id="UP000005408"/>
    </source>
</evidence>
<evidence type="ECO:0000259" key="8">
    <source>
        <dbReference type="PROSITE" id="PS51154"/>
    </source>
</evidence>
<evidence type="ECO:0000256" key="2">
    <source>
        <dbReference type="ARBA" id="ARBA00022676"/>
    </source>
</evidence>
<proteinExistence type="predicted"/>
<dbReference type="PROSITE" id="PS50102">
    <property type="entry name" value="RRM"/>
    <property type="match status" value="1"/>
</dbReference>
<dbReference type="CDD" id="cd02907">
    <property type="entry name" value="Macro_Af1521_BAL-like"/>
    <property type="match status" value="1"/>
</dbReference>
<dbReference type="GO" id="GO:0005634">
    <property type="term" value="C:nucleus"/>
    <property type="evidence" value="ECO:0007669"/>
    <property type="project" value="UniProtKB-SubCell"/>
</dbReference>
<keyword evidence="2" id="KW-0328">Glycosyltransferase</keyword>
<dbReference type="SMART" id="SM00506">
    <property type="entry name" value="A1pp"/>
    <property type="match status" value="2"/>
</dbReference>
<dbReference type="InterPro" id="IPR012677">
    <property type="entry name" value="Nucleotide-bd_a/b_plait_sf"/>
</dbReference>
<dbReference type="InterPro" id="IPR000504">
    <property type="entry name" value="RRM_dom"/>
</dbReference>
<protein>
    <recommendedName>
        <fullName evidence="11">Poly [ADP-ribose] polymerase 14</fullName>
    </recommendedName>
</protein>
<dbReference type="EnsemblMetazoa" id="G15519.1">
    <property type="protein sequence ID" value="G15519.1:cds"/>
    <property type="gene ID" value="G15519"/>
</dbReference>
<keyword evidence="5" id="KW-0539">Nucleus</keyword>
<feature type="domain" description="Macro" evidence="8">
    <location>
        <begin position="1004"/>
        <end position="1190"/>
    </location>
</feature>
<organism evidence="9 10">
    <name type="scientific">Magallana gigas</name>
    <name type="common">Pacific oyster</name>
    <name type="synonym">Crassostrea gigas</name>
    <dbReference type="NCBI Taxonomy" id="29159"/>
    <lineage>
        <taxon>Eukaryota</taxon>
        <taxon>Metazoa</taxon>
        <taxon>Spiralia</taxon>
        <taxon>Lophotrochozoa</taxon>
        <taxon>Mollusca</taxon>
        <taxon>Bivalvia</taxon>
        <taxon>Autobranchia</taxon>
        <taxon>Pteriomorphia</taxon>
        <taxon>Ostreida</taxon>
        <taxon>Ostreoidea</taxon>
        <taxon>Ostreidae</taxon>
        <taxon>Magallana</taxon>
    </lineage>
</organism>
<evidence type="ECO:0000256" key="4">
    <source>
        <dbReference type="ARBA" id="ARBA00023027"/>
    </source>
</evidence>
<evidence type="ECO:0000313" key="9">
    <source>
        <dbReference type="EnsemblMetazoa" id="G15519.1:cds"/>
    </source>
</evidence>
<dbReference type="GO" id="GO:0005737">
    <property type="term" value="C:cytoplasm"/>
    <property type="evidence" value="ECO:0007669"/>
    <property type="project" value="TreeGrafter"/>
</dbReference>
<reference evidence="9" key="1">
    <citation type="submission" date="2022-08" db="UniProtKB">
        <authorList>
            <consortium name="EnsemblMetazoa"/>
        </authorList>
    </citation>
    <scope>IDENTIFICATION</scope>
    <source>
        <strain evidence="9">05x7-T-G4-1.051#20</strain>
    </source>
</reference>
<evidence type="ECO:0000256" key="1">
    <source>
        <dbReference type="ARBA" id="ARBA00004123"/>
    </source>
</evidence>